<evidence type="ECO:0000256" key="3">
    <source>
        <dbReference type="ARBA" id="ARBA00022491"/>
    </source>
</evidence>
<dbReference type="Pfam" id="PF04316">
    <property type="entry name" value="FlgM"/>
    <property type="match status" value="1"/>
</dbReference>
<keyword evidence="4" id="KW-1005">Bacterial flagellum biogenesis</keyword>
<comment type="similarity">
    <text evidence="1">Belongs to the FlgM family.</text>
</comment>
<feature type="domain" description="Anti-sigma-28 factor FlgM C-terminal" evidence="7">
    <location>
        <begin position="31"/>
        <end position="85"/>
    </location>
</feature>
<protein>
    <recommendedName>
        <fullName evidence="2">Negative regulator of flagellin synthesis</fullName>
    </recommendedName>
</protein>
<comment type="caution">
    <text evidence="8">The sequence shown here is derived from an EMBL/GenBank/DDBJ whole genome shotgun (WGS) entry which is preliminary data.</text>
</comment>
<keyword evidence="6" id="KW-0804">Transcription</keyword>
<evidence type="ECO:0000256" key="4">
    <source>
        <dbReference type="ARBA" id="ARBA00022795"/>
    </source>
</evidence>
<dbReference type="STRING" id="1469948.GCA_000732725_02389"/>
<name>A0A4R1QK25_9FIRM</name>
<dbReference type="SUPFAM" id="SSF101498">
    <property type="entry name" value="Anti-sigma factor FlgM"/>
    <property type="match status" value="1"/>
</dbReference>
<dbReference type="RefSeq" id="WP_031391071.1">
    <property type="nucleotide sequence ID" value="NZ_JPNB01000002.1"/>
</dbReference>
<dbReference type="OrthoDB" id="1767600at2"/>
<reference evidence="8 9" key="1">
    <citation type="submission" date="2019-03" db="EMBL/GenBank/DDBJ databases">
        <title>Genomic Encyclopedia of Type Strains, Phase IV (KMG-IV): sequencing the most valuable type-strain genomes for metagenomic binning, comparative biology and taxonomic classification.</title>
        <authorList>
            <person name="Goeker M."/>
        </authorList>
    </citation>
    <scope>NUCLEOTIDE SEQUENCE [LARGE SCALE GENOMIC DNA]</scope>
    <source>
        <strain evidence="8 9">DSM 100556</strain>
    </source>
</reference>
<evidence type="ECO:0000256" key="5">
    <source>
        <dbReference type="ARBA" id="ARBA00023015"/>
    </source>
</evidence>
<sequence>MRIEAYSQVQQIYKKAKVDKSQKTASASVSDQLSISSVGKEYQAAKQAIAGIADVREDLTAPLKKSIQSGTYEVSTEKFADKLLQKYEEMR</sequence>
<dbReference type="InterPro" id="IPR035890">
    <property type="entry name" value="Anti-sigma-28_factor_FlgM_sf"/>
</dbReference>
<evidence type="ECO:0000259" key="7">
    <source>
        <dbReference type="Pfam" id="PF04316"/>
    </source>
</evidence>
<accession>A0A4R1QK25</accession>
<keyword evidence="3" id="KW-0678">Repressor</keyword>
<keyword evidence="9" id="KW-1185">Reference proteome</keyword>
<evidence type="ECO:0000313" key="9">
    <source>
        <dbReference type="Proteomes" id="UP000295718"/>
    </source>
</evidence>
<evidence type="ECO:0000313" key="8">
    <source>
        <dbReference type="EMBL" id="TCL54008.1"/>
    </source>
</evidence>
<dbReference type="NCBIfam" id="TIGR03824">
    <property type="entry name" value="FlgM_jcvi"/>
    <property type="match status" value="1"/>
</dbReference>
<proteinExistence type="inferred from homology"/>
<keyword evidence="5" id="KW-0805">Transcription regulation</keyword>
<organism evidence="8 9">
    <name type="scientific">Kineothrix alysoides</name>
    <dbReference type="NCBI Taxonomy" id="1469948"/>
    <lineage>
        <taxon>Bacteria</taxon>
        <taxon>Bacillati</taxon>
        <taxon>Bacillota</taxon>
        <taxon>Clostridia</taxon>
        <taxon>Lachnospirales</taxon>
        <taxon>Lachnospiraceae</taxon>
        <taxon>Kineothrix</taxon>
    </lineage>
</organism>
<evidence type="ECO:0000256" key="1">
    <source>
        <dbReference type="ARBA" id="ARBA00005322"/>
    </source>
</evidence>
<evidence type="ECO:0000256" key="2">
    <source>
        <dbReference type="ARBA" id="ARBA00017823"/>
    </source>
</evidence>
<dbReference type="GO" id="GO:0045892">
    <property type="term" value="P:negative regulation of DNA-templated transcription"/>
    <property type="evidence" value="ECO:0007669"/>
    <property type="project" value="InterPro"/>
</dbReference>
<dbReference type="EMBL" id="SLUO01000023">
    <property type="protein sequence ID" value="TCL54008.1"/>
    <property type="molecule type" value="Genomic_DNA"/>
</dbReference>
<evidence type="ECO:0000256" key="6">
    <source>
        <dbReference type="ARBA" id="ARBA00023163"/>
    </source>
</evidence>
<dbReference type="InterPro" id="IPR007412">
    <property type="entry name" value="FlgM"/>
</dbReference>
<dbReference type="InterPro" id="IPR031316">
    <property type="entry name" value="FlgM_C"/>
</dbReference>
<dbReference type="AlphaFoldDB" id="A0A4R1QK25"/>
<gene>
    <name evidence="8" type="ORF">EDD76_12319</name>
</gene>
<dbReference type="GO" id="GO:0044781">
    <property type="term" value="P:bacterial-type flagellum organization"/>
    <property type="evidence" value="ECO:0007669"/>
    <property type="project" value="UniProtKB-KW"/>
</dbReference>
<dbReference type="Proteomes" id="UP000295718">
    <property type="component" value="Unassembled WGS sequence"/>
</dbReference>